<keyword evidence="5" id="KW-0010">Activator</keyword>
<dbReference type="InterPro" id="IPR036390">
    <property type="entry name" value="WH_DNA-bd_sf"/>
</dbReference>
<dbReference type="InterPro" id="IPR030456">
    <property type="entry name" value="TF_fork_head_CS_2"/>
</dbReference>
<dbReference type="PANTHER" id="PTHR46878">
    <property type="entry name" value="FORKHEAD BOX PROTEIN M1"/>
    <property type="match status" value="1"/>
</dbReference>
<dbReference type="CDD" id="cd20029">
    <property type="entry name" value="FH_FOXM"/>
    <property type="match status" value="1"/>
</dbReference>
<feature type="region of interest" description="Disordered" evidence="13">
    <location>
        <begin position="465"/>
        <end position="535"/>
    </location>
</feature>
<evidence type="ECO:0000259" key="14">
    <source>
        <dbReference type="PROSITE" id="PS50039"/>
    </source>
</evidence>
<name>A0A2J8KM96_PANTR</name>
<feature type="region of interest" description="Disordered" evidence="13">
    <location>
        <begin position="1"/>
        <end position="52"/>
    </location>
</feature>
<evidence type="ECO:0000256" key="5">
    <source>
        <dbReference type="ARBA" id="ARBA00023159"/>
    </source>
</evidence>
<evidence type="ECO:0000256" key="7">
    <source>
        <dbReference type="ARBA" id="ARBA00023204"/>
    </source>
</evidence>
<dbReference type="GO" id="GO:0006281">
    <property type="term" value="P:DNA repair"/>
    <property type="evidence" value="ECO:0007669"/>
    <property type="project" value="UniProtKB-KW"/>
</dbReference>
<dbReference type="GO" id="GO:0000086">
    <property type="term" value="P:G2/M transition of mitotic cell cycle"/>
    <property type="evidence" value="ECO:0007669"/>
    <property type="project" value="InterPro"/>
</dbReference>
<dbReference type="PROSITE" id="PS00657">
    <property type="entry name" value="FORK_HEAD_1"/>
    <property type="match status" value="1"/>
</dbReference>
<evidence type="ECO:0000256" key="12">
    <source>
        <dbReference type="PROSITE-ProRule" id="PRU00089"/>
    </source>
</evidence>
<dbReference type="InterPro" id="IPR018122">
    <property type="entry name" value="TF_fork_head_CS_1"/>
</dbReference>
<evidence type="ECO:0000313" key="15">
    <source>
        <dbReference type="EMBL" id="PNI36136.1"/>
    </source>
</evidence>
<protein>
    <recommendedName>
        <fullName evidence="11">Forkhead box protein M1</fullName>
    </recommendedName>
</protein>
<keyword evidence="2" id="KW-0227">DNA damage</keyword>
<comment type="caution">
    <text evidence="15">The sequence shown here is derived from an EMBL/GenBank/DDBJ whole genome shotgun (WGS) entry which is preliminary data.</text>
</comment>
<keyword evidence="9" id="KW-0131">Cell cycle</keyword>
<evidence type="ECO:0000256" key="10">
    <source>
        <dbReference type="ARBA" id="ARBA00053415"/>
    </source>
</evidence>
<feature type="DNA-binding region" description="Fork-head" evidence="12">
    <location>
        <begin position="235"/>
        <end position="328"/>
    </location>
</feature>
<dbReference type="InterPro" id="IPR042839">
    <property type="entry name" value="FOXM1"/>
</dbReference>
<keyword evidence="6" id="KW-0804">Transcription</keyword>
<evidence type="ECO:0000256" key="3">
    <source>
        <dbReference type="ARBA" id="ARBA00023015"/>
    </source>
</evidence>
<evidence type="ECO:0000313" key="16">
    <source>
        <dbReference type="Proteomes" id="UP000236370"/>
    </source>
</evidence>
<dbReference type="InterPro" id="IPR036388">
    <property type="entry name" value="WH-like_DNA-bd_sf"/>
</dbReference>
<dbReference type="SMART" id="SM00339">
    <property type="entry name" value="FH"/>
    <property type="match status" value="1"/>
</dbReference>
<evidence type="ECO:0000256" key="6">
    <source>
        <dbReference type="ARBA" id="ARBA00023163"/>
    </source>
</evidence>
<proteinExistence type="predicted"/>
<feature type="compositionally biased region" description="Polar residues" evidence="13">
    <location>
        <begin position="36"/>
        <end position="45"/>
    </location>
</feature>
<accession>A0A2J8KM96</accession>
<dbReference type="PRINTS" id="PR00053">
    <property type="entry name" value="FORKHEAD"/>
</dbReference>
<feature type="domain" description="Fork-head" evidence="14">
    <location>
        <begin position="235"/>
        <end position="328"/>
    </location>
</feature>
<reference evidence="15 16" key="1">
    <citation type="submission" date="2017-12" db="EMBL/GenBank/DDBJ databases">
        <title>High-resolution comparative analysis of great ape genomes.</title>
        <authorList>
            <person name="Pollen A."/>
            <person name="Hastie A."/>
            <person name="Hormozdiari F."/>
            <person name="Dougherty M."/>
            <person name="Liu R."/>
            <person name="Chaisson M."/>
            <person name="Hoppe E."/>
            <person name="Hill C."/>
            <person name="Pang A."/>
            <person name="Hillier L."/>
            <person name="Baker C."/>
            <person name="Armstrong J."/>
            <person name="Shendure J."/>
            <person name="Paten B."/>
            <person name="Wilson R."/>
            <person name="Chao H."/>
            <person name="Schneider V."/>
            <person name="Ventura M."/>
            <person name="Kronenberg Z."/>
            <person name="Murali S."/>
            <person name="Gordon D."/>
            <person name="Cantsilieris S."/>
            <person name="Munson K."/>
            <person name="Nelson B."/>
            <person name="Raja A."/>
            <person name="Underwood J."/>
            <person name="Diekhans M."/>
            <person name="Fiddes I."/>
            <person name="Haussler D."/>
            <person name="Eichler E."/>
        </authorList>
    </citation>
    <scope>NUCLEOTIDE SEQUENCE [LARGE SCALE GENOMIC DNA]</scope>
    <source>
        <strain evidence="15">Yerkes chimp pedigree #C0471</strain>
    </source>
</reference>
<keyword evidence="8 12" id="KW-0539">Nucleus</keyword>
<evidence type="ECO:0000256" key="2">
    <source>
        <dbReference type="ARBA" id="ARBA00022763"/>
    </source>
</evidence>
<evidence type="ECO:0000256" key="4">
    <source>
        <dbReference type="ARBA" id="ARBA00023125"/>
    </source>
</evidence>
<dbReference type="Gene3D" id="1.10.10.10">
    <property type="entry name" value="Winged helix-like DNA-binding domain superfamily/Winged helix DNA-binding domain"/>
    <property type="match status" value="1"/>
</dbReference>
<dbReference type="Pfam" id="PF00250">
    <property type="entry name" value="Forkhead"/>
    <property type="match status" value="1"/>
</dbReference>
<dbReference type="FunFam" id="1.10.10.10:FF:000245">
    <property type="entry name" value="forkhead box protein M1 isoform X2"/>
    <property type="match status" value="1"/>
</dbReference>
<dbReference type="EMBL" id="NBAG03000351">
    <property type="protein sequence ID" value="PNI36136.1"/>
    <property type="molecule type" value="Genomic_DNA"/>
</dbReference>
<dbReference type="InterPro" id="IPR047516">
    <property type="entry name" value="FH_FOXM1"/>
</dbReference>
<dbReference type="GO" id="GO:0005634">
    <property type="term" value="C:nucleus"/>
    <property type="evidence" value="ECO:0007669"/>
    <property type="project" value="UniProtKB-SubCell"/>
</dbReference>
<dbReference type="Proteomes" id="UP000236370">
    <property type="component" value="Unassembled WGS sequence"/>
</dbReference>
<sequence>MKTSPRRPLILKRRRLPLPVQNAPSQTSEEEPKRSPAQQESNQAEASKEVAESNSCKFPAGIKIINHPTMPNTQVVAIPNNANIHSIITALTAKGKESGSSGPNKFILISCGGAPTQPPGLRPQTQTSYDAKRTEVTLETLGPKPAARDVNLPRPPGVLCQQKRETCDGEAAGCTINNSLSNIQWLRKMSSDGLGSCSIKQEMEEKENCHLEQRQVKVEEPSRPSTSWQNSVSERPPYSYMAMIQFAINSTERKRMTLKDIYTWIEDHFPYFKHIAKPGWKNSIRHNLSLHDMFVRETSANGKVSFWTIHPSANRYLTLDQVFKQQQKRPNPELRRNMTIKTELPLGARRKMKPLLPRVSSYLVPIQFPVNQSLVLQPSVKVPLPLAASLMSSELARHSKRVRIAPKVLLAEEGIAPLSSAGPGKEEKLLFGEGLSPLLPVQTIKEEEIQPGEEMPHLTRPIKVESPPLEEWPSPAPSFKEESSHSWEDSSQSPTPRPKKSYSGLRSPTRCVSEMLVIQHRERRERSRSRRKQHLLPPCVDEPELLFSEGPSTSCWAAELPFPADSSEPASQLSYSQEVGGPFKTPIKETLPISSTPSKSVLPRTPESWRLTPPAKVGGLDFSPVQTPQGASDPLPDSLGLMDLSTTPLQSAPPLESPQKLLSSEPLDLISVPFGNSSPSDIDVPKPGCPEPQVSGLAANRSLTEGLVLDTMNDSLSKILLDISFPGLDEDPLGPDNINWSQFIPELQ</sequence>
<gene>
    <name evidence="15" type="ORF">CK820_G0037397</name>
</gene>
<dbReference type="PANTHER" id="PTHR46878:SF1">
    <property type="entry name" value="FORKHEAD BOX PROTEIN M1"/>
    <property type="match status" value="1"/>
</dbReference>
<comment type="subcellular location">
    <subcellularLocation>
        <location evidence="1 12">Nucleus</location>
    </subcellularLocation>
</comment>
<feature type="compositionally biased region" description="Basic and acidic residues" evidence="13">
    <location>
        <begin position="208"/>
        <end position="222"/>
    </location>
</feature>
<feature type="region of interest" description="Disordered" evidence="13">
    <location>
        <begin position="208"/>
        <end position="232"/>
    </location>
</feature>
<feature type="compositionally biased region" description="Polar residues" evidence="13">
    <location>
        <begin position="223"/>
        <end position="232"/>
    </location>
</feature>
<comment type="function">
    <text evidence="10">Transcription factor regulating the expression of cell cycle genes essential for DNA replication and mitosis. Plays a role in the control of cell proliferation. Also plays a role in DNA break repair, participating in the DNA damage checkpoint response. Promotes transcription of PHB2.</text>
</comment>
<evidence type="ECO:0000256" key="8">
    <source>
        <dbReference type="ARBA" id="ARBA00023242"/>
    </source>
</evidence>
<keyword evidence="3" id="KW-0805">Transcription regulation</keyword>
<feature type="compositionally biased region" description="Basic and acidic residues" evidence="13">
    <location>
        <begin position="479"/>
        <end position="488"/>
    </location>
</feature>
<evidence type="ECO:0000256" key="9">
    <source>
        <dbReference type="ARBA" id="ARBA00023306"/>
    </source>
</evidence>
<feature type="region of interest" description="Disordered" evidence="13">
    <location>
        <begin position="586"/>
        <end position="692"/>
    </location>
</feature>
<dbReference type="SUPFAM" id="SSF46785">
    <property type="entry name" value="Winged helix' DNA-binding domain"/>
    <property type="match status" value="1"/>
</dbReference>
<keyword evidence="7" id="KW-0234">DNA repair</keyword>
<organism evidence="15 16">
    <name type="scientific">Pan troglodytes</name>
    <name type="common">Chimpanzee</name>
    <dbReference type="NCBI Taxonomy" id="9598"/>
    <lineage>
        <taxon>Eukaryota</taxon>
        <taxon>Metazoa</taxon>
        <taxon>Chordata</taxon>
        <taxon>Craniata</taxon>
        <taxon>Vertebrata</taxon>
        <taxon>Euteleostomi</taxon>
        <taxon>Mammalia</taxon>
        <taxon>Eutheria</taxon>
        <taxon>Euarchontoglires</taxon>
        <taxon>Primates</taxon>
        <taxon>Haplorrhini</taxon>
        <taxon>Catarrhini</taxon>
        <taxon>Hominidae</taxon>
        <taxon>Pan</taxon>
    </lineage>
</organism>
<keyword evidence="4 12" id="KW-0238">DNA-binding</keyword>
<dbReference type="GO" id="GO:0003700">
    <property type="term" value="F:DNA-binding transcription factor activity"/>
    <property type="evidence" value="ECO:0007669"/>
    <property type="project" value="InterPro"/>
</dbReference>
<dbReference type="GO" id="GO:0043565">
    <property type="term" value="F:sequence-specific DNA binding"/>
    <property type="evidence" value="ECO:0007669"/>
    <property type="project" value="InterPro"/>
</dbReference>
<dbReference type="PROSITE" id="PS00658">
    <property type="entry name" value="FORK_HEAD_2"/>
    <property type="match status" value="1"/>
</dbReference>
<dbReference type="InterPro" id="IPR001766">
    <property type="entry name" value="Fork_head_dom"/>
</dbReference>
<evidence type="ECO:0000256" key="11">
    <source>
        <dbReference type="ARBA" id="ARBA00072725"/>
    </source>
</evidence>
<evidence type="ECO:0000256" key="13">
    <source>
        <dbReference type="SAM" id="MobiDB-lite"/>
    </source>
</evidence>
<evidence type="ECO:0000256" key="1">
    <source>
        <dbReference type="ARBA" id="ARBA00004123"/>
    </source>
</evidence>
<dbReference type="AlphaFoldDB" id="A0A2J8KM96"/>
<dbReference type="PROSITE" id="PS50039">
    <property type="entry name" value="FORK_HEAD_3"/>
    <property type="match status" value="1"/>
</dbReference>